<organism evidence="1 2">
    <name type="scientific">Erythrobacter longus</name>
    <dbReference type="NCBI Taxonomy" id="1044"/>
    <lineage>
        <taxon>Bacteria</taxon>
        <taxon>Pseudomonadati</taxon>
        <taxon>Pseudomonadota</taxon>
        <taxon>Alphaproteobacteria</taxon>
        <taxon>Sphingomonadales</taxon>
        <taxon>Erythrobacteraceae</taxon>
        <taxon>Erythrobacter/Porphyrobacter group</taxon>
        <taxon>Erythrobacter</taxon>
    </lineage>
</organism>
<evidence type="ECO:0008006" key="3">
    <source>
        <dbReference type="Google" id="ProtNLM"/>
    </source>
</evidence>
<dbReference type="AlphaFoldDB" id="A0A074MCZ9"/>
<dbReference type="InterPro" id="IPR021866">
    <property type="entry name" value="SpoIIAA-like"/>
</dbReference>
<reference evidence="1 2" key="1">
    <citation type="submission" date="2014-04" db="EMBL/GenBank/DDBJ databases">
        <title>A comprehensive comparison of genomes of Erythrobacter spp. strains.</title>
        <authorList>
            <person name="Zheng Q."/>
        </authorList>
    </citation>
    <scope>NUCLEOTIDE SEQUENCE [LARGE SCALE GENOMIC DNA]</scope>
    <source>
        <strain evidence="1 2">DSM 6997</strain>
    </source>
</reference>
<dbReference type="eggNOG" id="ENOG50310UP">
    <property type="taxonomic scope" value="Bacteria"/>
</dbReference>
<evidence type="ECO:0000313" key="1">
    <source>
        <dbReference type="EMBL" id="KEO91354.1"/>
    </source>
</evidence>
<sequence length="265" mass="30031">MIEFLSTTPGVVACRLNRRIEPEDTDQLTHELQLAFENDGPVNLYYELDKDIEMSVRAIVHGLRNALDIFVRRDQLGRVAIVSDDTLMRALSKAESALLPGISYELFHQDQCYLAREWIEGSSALPRGQTVEILETDCDTIVGFVVDGKIAAEELHAIAAELNKRHKSAPPEGMILILRNYAGFEPSGAFHMDYIRMKLAMFSDLKKYAVVGAPKWMEKWITTLQPLIKMEIRTFELGQEDYAWAWLGAEPREKHPIIEPLIASS</sequence>
<dbReference type="RefSeq" id="WP_034957637.1">
    <property type="nucleotide sequence ID" value="NZ_JMIW01000001.1"/>
</dbReference>
<dbReference type="InterPro" id="IPR038396">
    <property type="entry name" value="SpoIIAA-like_sf"/>
</dbReference>
<proteinExistence type="predicted"/>
<accession>A0A074MCZ9</accession>
<protein>
    <recommendedName>
        <fullName evidence="3">STAS/SEC14 domain-containing protein</fullName>
    </recommendedName>
</protein>
<keyword evidence="2" id="KW-1185">Reference proteome</keyword>
<gene>
    <name evidence="1" type="ORF">EH31_01435</name>
</gene>
<dbReference type="InterPro" id="IPR036513">
    <property type="entry name" value="STAS_dom_sf"/>
</dbReference>
<dbReference type="Proteomes" id="UP000027647">
    <property type="component" value="Unassembled WGS sequence"/>
</dbReference>
<dbReference type="OrthoDB" id="7619266at2"/>
<evidence type="ECO:0000313" key="2">
    <source>
        <dbReference type="Proteomes" id="UP000027647"/>
    </source>
</evidence>
<dbReference type="EMBL" id="JMIW01000001">
    <property type="protein sequence ID" value="KEO91354.1"/>
    <property type="molecule type" value="Genomic_DNA"/>
</dbReference>
<dbReference type="Gene3D" id="3.40.50.10600">
    <property type="entry name" value="SpoIIaa-like domains"/>
    <property type="match status" value="2"/>
</dbReference>
<dbReference type="SUPFAM" id="SSF52091">
    <property type="entry name" value="SpoIIaa-like"/>
    <property type="match status" value="2"/>
</dbReference>
<name>A0A074MCZ9_ERYLO</name>
<dbReference type="Pfam" id="PF11964">
    <property type="entry name" value="SpoIIAA-like"/>
    <property type="match status" value="2"/>
</dbReference>
<comment type="caution">
    <text evidence="1">The sequence shown here is derived from an EMBL/GenBank/DDBJ whole genome shotgun (WGS) entry which is preliminary data.</text>
</comment>